<accession>A0A371FJ07</accession>
<sequence length="287" mass="32585">MCYDPPKHDKPMVILVVVAEYKVERVLIDQGSSTNILYWTTYIKLGLKPIDVEPYVGKLYGFAGKQVEIRGAVELETTIGEGNHARTIPILLYTIVDVGVPYNIIMGRSALNKLGAMVSTYHLCMKYSVGKEIGRVWADHLVVRHCYEDSLRIGSQANRLDVNVLDLDLDHRCDDDQEKPLPAEDLKEINIGPDPTHKTKIGTTLKQEDENYLISFLCENREVFAWSSANMPGIDPEFICHRLSITSGFRPVAQRRRMLGEEKRRAAHEETKKLLVAGFIREIQYPT</sequence>
<protein>
    <recommendedName>
        <fullName evidence="3">Reverse transcriptase/retrotransposon-derived protein RNase H-like domain-containing protein</fullName>
    </recommendedName>
</protein>
<evidence type="ECO:0000313" key="2">
    <source>
        <dbReference type="Proteomes" id="UP000257109"/>
    </source>
</evidence>
<proteinExistence type="predicted"/>
<evidence type="ECO:0008006" key="3">
    <source>
        <dbReference type="Google" id="ProtNLM"/>
    </source>
</evidence>
<dbReference type="SUPFAM" id="SSF50630">
    <property type="entry name" value="Acid proteases"/>
    <property type="match status" value="1"/>
</dbReference>
<keyword evidence="2" id="KW-1185">Reference proteome</keyword>
<dbReference type="Proteomes" id="UP000257109">
    <property type="component" value="Unassembled WGS sequence"/>
</dbReference>
<reference evidence="1" key="1">
    <citation type="submission" date="2018-05" db="EMBL/GenBank/DDBJ databases">
        <title>Draft genome of Mucuna pruriens seed.</title>
        <authorList>
            <person name="Nnadi N.E."/>
            <person name="Vos R."/>
            <person name="Hasami M.H."/>
            <person name="Devisetty U.K."/>
            <person name="Aguiy J.C."/>
        </authorList>
    </citation>
    <scope>NUCLEOTIDE SEQUENCE [LARGE SCALE GENOMIC DNA]</scope>
    <source>
        <strain evidence="1">JCA_2017</strain>
    </source>
</reference>
<dbReference type="PANTHER" id="PTHR33240:SF15">
    <property type="entry name" value="GAG-PRO-LIKE PROTEIN"/>
    <property type="match status" value="1"/>
</dbReference>
<dbReference type="OrthoDB" id="2919534at2759"/>
<dbReference type="EMBL" id="QJKJ01008910">
    <property type="protein sequence ID" value="RDX78297.1"/>
    <property type="molecule type" value="Genomic_DNA"/>
</dbReference>
<dbReference type="Gene3D" id="2.40.70.10">
    <property type="entry name" value="Acid Proteases"/>
    <property type="match status" value="1"/>
</dbReference>
<gene>
    <name evidence="1" type="ORF">CR513_41446</name>
</gene>
<comment type="caution">
    <text evidence="1">The sequence shown here is derived from an EMBL/GenBank/DDBJ whole genome shotgun (WGS) entry which is preliminary data.</text>
</comment>
<evidence type="ECO:0000313" key="1">
    <source>
        <dbReference type="EMBL" id="RDX78297.1"/>
    </source>
</evidence>
<organism evidence="1 2">
    <name type="scientific">Mucuna pruriens</name>
    <name type="common">Velvet bean</name>
    <name type="synonym">Dolichos pruriens</name>
    <dbReference type="NCBI Taxonomy" id="157652"/>
    <lineage>
        <taxon>Eukaryota</taxon>
        <taxon>Viridiplantae</taxon>
        <taxon>Streptophyta</taxon>
        <taxon>Embryophyta</taxon>
        <taxon>Tracheophyta</taxon>
        <taxon>Spermatophyta</taxon>
        <taxon>Magnoliopsida</taxon>
        <taxon>eudicotyledons</taxon>
        <taxon>Gunneridae</taxon>
        <taxon>Pentapetalae</taxon>
        <taxon>rosids</taxon>
        <taxon>fabids</taxon>
        <taxon>Fabales</taxon>
        <taxon>Fabaceae</taxon>
        <taxon>Papilionoideae</taxon>
        <taxon>50 kb inversion clade</taxon>
        <taxon>NPAAA clade</taxon>
        <taxon>indigoferoid/millettioid clade</taxon>
        <taxon>Phaseoleae</taxon>
        <taxon>Mucuna</taxon>
    </lineage>
</organism>
<feature type="non-terminal residue" evidence="1">
    <location>
        <position position="1"/>
    </location>
</feature>
<dbReference type="AlphaFoldDB" id="A0A371FJ07"/>
<name>A0A371FJ07_MUCPR</name>
<dbReference type="InterPro" id="IPR021109">
    <property type="entry name" value="Peptidase_aspartic_dom_sf"/>
</dbReference>
<dbReference type="CDD" id="cd00303">
    <property type="entry name" value="retropepsin_like"/>
    <property type="match status" value="1"/>
</dbReference>
<dbReference type="PANTHER" id="PTHR33240">
    <property type="entry name" value="OS08G0508500 PROTEIN"/>
    <property type="match status" value="1"/>
</dbReference>